<dbReference type="InterPro" id="IPR001810">
    <property type="entry name" value="F-box_dom"/>
</dbReference>
<reference evidence="3 4" key="1">
    <citation type="submission" date="2016-07" db="EMBL/GenBank/DDBJ databases">
        <title>Pervasive Adenine N6-methylation of Active Genes in Fungi.</title>
        <authorList>
            <consortium name="DOE Joint Genome Institute"/>
            <person name="Mondo S.J."/>
            <person name="Dannebaum R.O."/>
            <person name="Kuo R.C."/>
            <person name="Labutti K."/>
            <person name="Haridas S."/>
            <person name="Kuo A."/>
            <person name="Salamov A."/>
            <person name="Ahrendt S.R."/>
            <person name="Lipzen A."/>
            <person name="Sullivan W."/>
            <person name="Andreopoulos W.B."/>
            <person name="Clum A."/>
            <person name="Lindquist E."/>
            <person name="Daum C."/>
            <person name="Ramamoorthy G.K."/>
            <person name="Gryganskyi A."/>
            <person name="Culley D."/>
            <person name="Magnuson J.K."/>
            <person name="James T.Y."/>
            <person name="O'Malley M.A."/>
            <person name="Stajich J.E."/>
            <person name="Spatafora J.W."/>
            <person name="Visel A."/>
            <person name="Grigoriev I.V."/>
        </authorList>
    </citation>
    <scope>NUCLEOTIDE SEQUENCE [LARGE SCALE GENOMIC DNA]</scope>
    <source>
        <strain evidence="3 4">JEL800</strain>
    </source>
</reference>
<dbReference type="Gene3D" id="3.80.10.10">
    <property type="entry name" value="Ribonuclease Inhibitor"/>
    <property type="match status" value="1"/>
</dbReference>
<dbReference type="STRING" id="329046.A0A1Y2BBL0"/>
<sequence length="291" mass="32700">MPQTPDPSTASAVVNRKPMMSLPFDVLVMILGWLRPSEAFKVAHVSKDFKALIYSAGYATSVINTFLKEDDSSDRNELYYFRKAFFLAPSAAFQQVFALKQAQLTTELYFGWFTHPSEIPDALGQFRCLQTLDIVKCHVLGSIPTSLSNLTQLKSLNIGECDTLSGPIPVELGMLTQLERLSLHSNKQLNGPLHPEWGTQLLQLQRLDLSGTAVTGPIPREWGNMQNLQMLFLAGTLMNGPIPRELGRLRKLRFLNLYDSHTTGLIPREIKRIRKLNLNVDENPGIEGYEE</sequence>
<dbReference type="InterPro" id="IPR001611">
    <property type="entry name" value="Leu-rich_rpt"/>
</dbReference>
<evidence type="ECO:0000259" key="2">
    <source>
        <dbReference type="PROSITE" id="PS50181"/>
    </source>
</evidence>
<keyword evidence="4" id="KW-1185">Reference proteome</keyword>
<evidence type="ECO:0000313" key="3">
    <source>
        <dbReference type="EMBL" id="ORY32213.1"/>
    </source>
</evidence>
<organism evidence="3 4">
    <name type="scientific">Rhizoclosmatium globosum</name>
    <dbReference type="NCBI Taxonomy" id="329046"/>
    <lineage>
        <taxon>Eukaryota</taxon>
        <taxon>Fungi</taxon>
        <taxon>Fungi incertae sedis</taxon>
        <taxon>Chytridiomycota</taxon>
        <taxon>Chytridiomycota incertae sedis</taxon>
        <taxon>Chytridiomycetes</taxon>
        <taxon>Chytridiales</taxon>
        <taxon>Chytriomycetaceae</taxon>
        <taxon>Rhizoclosmatium</taxon>
    </lineage>
</organism>
<dbReference type="PANTHER" id="PTHR48059">
    <property type="entry name" value="POLYGALACTURONASE INHIBITOR 1"/>
    <property type="match status" value="1"/>
</dbReference>
<comment type="caution">
    <text evidence="3">The sequence shown here is derived from an EMBL/GenBank/DDBJ whole genome shotgun (WGS) entry which is preliminary data.</text>
</comment>
<dbReference type="PROSITE" id="PS50181">
    <property type="entry name" value="FBOX"/>
    <property type="match status" value="1"/>
</dbReference>
<dbReference type="InterPro" id="IPR051848">
    <property type="entry name" value="PGIP"/>
</dbReference>
<dbReference type="Proteomes" id="UP000193642">
    <property type="component" value="Unassembled WGS sequence"/>
</dbReference>
<comment type="subcellular location">
    <subcellularLocation>
        <location evidence="1">Cell envelope</location>
    </subcellularLocation>
</comment>
<name>A0A1Y2BBL0_9FUNG</name>
<evidence type="ECO:0000256" key="1">
    <source>
        <dbReference type="ARBA" id="ARBA00004196"/>
    </source>
</evidence>
<gene>
    <name evidence="3" type="ORF">BCR33DRAFT_771484</name>
</gene>
<dbReference type="AlphaFoldDB" id="A0A1Y2BBL0"/>
<dbReference type="InterPro" id="IPR032675">
    <property type="entry name" value="LRR_dom_sf"/>
</dbReference>
<evidence type="ECO:0000313" key="4">
    <source>
        <dbReference type="Proteomes" id="UP000193642"/>
    </source>
</evidence>
<dbReference type="SUPFAM" id="SSF52058">
    <property type="entry name" value="L domain-like"/>
    <property type="match status" value="1"/>
</dbReference>
<dbReference type="SUPFAM" id="SSF81383">
    <property type="entry name" value="F-box domain"/>
    <property type="match status" value="1"/>
</dbReference>
<dbReference type="Pfam" id="PF00646">
    <property type="entry name" value="F-box"/>
    <property type="match status" value="1"/>
</dbReference>
<accession>A0A1Y2BBL0</accession>
<dbReference type="Pfam" id="PF00560">
    <property type="entry name" value="LRR_1"/>
    <property type="match status" value="2"/>
</dbReference>
<dbReference type="OrthoDB" id="676979at2759"/>
<dbReference type="EMBL" id="MCGO01000072">
    <property type="protein sequence ID" value="ORY32213.1"/>
    <property type="molecule type" value="Genomic_DNA"/>
</dbReference>
<protein>
    <submittedName>
        <fullName evidence="3">L domain-like protein</fullName>
    </submittedName>
</protein>
<feature type="domain" description="F-box" evidence="2">
    <location>
        <begin position="16"/>
        <end position="66"/>
    </location>
</feature>
<dbReference type="PANTHER" id="PTHR48059:SF30">
    <property type="entry name" value="OS06G0587000 PROTEIN"/>
    <property type="match status" value="1"/>
</dbReference>
<proteinExistence type="predicted"/>
<dbReference type="InterPro" id="IPR036047">
    <property type="entry name" value="F-box-like_dom_sf"/>
</dbReference>